<gene>
    <name evidence="3" type="ORF">HG535_0F05990</name>
</gene>
<keyword evidence="4" id="KW-1185">Reference proteome</keyword>
<dbReference type="EMBL" id="CP058609">
    <property type="protein sequence ID" value="QLG74087.1"/>
    <property type="molecule type" value="Genomic_DNA"/>
</dbReference>
<evidence type="ECO:0000256" key="2">
    <source>
        <dbReference type="SAM" id="Phobius"/>
    </source>
</evidence>
<organism evidence="3 4">
    <name type="scientific">Zygotorulaspora mrakii</name>
    <name type="common">Zygosaccharomyces mrakii</name>
    <dbReference type="NCBI Taxonomy" id="42260"/>
    <lineage>
        <taxon>Eukaryota</taxon>
        <taxon>Fungi</taxon>
        <taxon>Dikarya</taxon>
        <taxon>Ascomycota</taxon>
        <taxon>Saccharomycotina</taxon>
        <taxon>Saccharomycetes</taxon>
        <taxon>Saccharomycetales</taxon>
        <taxon>Saccharomycetaceae</taxon>
        <taxon>Zygotorulaspora</taxon>
    </lineage>
</organism>
<dbReference type="OrthoDB" id="4066282at2759"/>
<feature type="region of interest" description="Disordered" evidence="1">
    <location>
        <begin position="1"/>
        <end position="20"/>
    </location>
</feature>
<feature type="region of interest" description="Disordered" evidence="1">
    <location>
        <begin position="348"/>
        <end position="386"/>
    </location>
</feature>
<dbReference type="CDD" id="cd19929">
    <property type="entry name" value="psREC_Atg32"/>
    <property type="match status" value="1"/>
</dbReference>
<feature type="compositionally biased region" description="Polar residues" evidence="1">
    <location>
        <begin position="82"/>
        <end position="99"/>
    </location>
</feature>
<keyword evidence="2" id="KW-1133">Transmembrane helix</keyword>
<evidence type="ECO:0000313" key="3">
    <source>
        <dbReference type="EMBL" id="QLG74087.1"/>
    </source>
</evidence>
<keyword evidence="2" id="KW-0812">Transmembrane</keyword>
<dbReference type="Proteomes" id="UP000509704">
    <property type="component" value="Chromosome 6"/>
</dbReference>
<keyword evidence="2" id="KW-0472">Membrane</keyword>
<proteinExistence type="predicted"/>
<dbReference type="GeneID" id="59237845"/>
<feature type="transmembrane region" description="Helical" evidence="2">
    <location>
        <begin position="395"/>
        <end position="416"/>
    </location>
</feature>
<feature type="compositionally biased region" description="Acidic residues" evidence="1">
    <location>
        <begin position="348"/>
        <end position="359"/>
    </location>
</feature>
<feature type="compositionally biased region" description="Polar residues" evidence="1">
    <location>
        <begin position="1"/>
        <end position="12"/>
    </location>
</feature>
<name>A0A7H9B692_ZYGMR</name>
<feature type="region of interest" description="Disordered" evidence="1">
    <location>
        <begin position="76"/>
        <end position="99"/>
    </location>
</feature>
<sequence length="517" mass="57871">MSIQEGNRQRSMPATGPGARYRQGIIGAALGSDGTLTNESVGGQSRQSAQYGKKSFLDPHLSVLELLDRACELPSAGEEGSFSRNIGPPQSVNMEKSTNSISESWQAIQRGDNYISVVPERCPSQSTAAGILSSSDTSEEEMEAAISPSIEEVQQSHQQQQQLRSLSEFGSIPLNVPLFMPEAELAYARQDDRDDETITKSLTSSSNSFVMPKLSLSQKSQKFRILILGRPGLKFYQGIPKRYQGLFEVSRFQNTSDFKQFTGVLVVFQELKEMISLLSRICHSSPVRPIIPICQTGQRQQVKNVLNSMSKSKLISLLYPPVVASNHSDLNKMYKFLHDLSKSLSDNSENEYDESDIQEQEAKKSFSRKRKKLSSTGKHNKDGKDIGKGEKMNRWVVWGISLTVGVGIGYFMSYFVSSAWISVTTKSLSHMEHCVDGKNFVVFEDASLELSDHHSDTDYSFSHVLGIFKETVKQWNGAFKQFLNKQISIVEELTHFNRDDWNEENANRVLALGYILL</sequence>
<dbReference type="AlphaFoldDB" id="A0A7H9B692"/>
<evidence type="ECO:0008006" key="5">
    <source>
        <dbReference type="Google" id="ProtNLM"/>
    </source>
</evidence>
<evidence type="ECO:0000313" key="4">
    <source>
        <dbReference type="Proteomes" id="UP000509704"/>
    </source>
</evidence>
<evidence type="ECO:0000256" key="1">
    <source>
        <dbReference type="SAM" id="MobiDB-lite"/>
    </source>
</evidence>
<dbReference type="RefSeq" id="XP_037145812.1">
    <property type="nucleotide sequence ID" value="XM_037289917.1"/>
</dbReference>
<dbReference type="KEGG" id="zmk:HG535_0F05990"/>
<reference evidence="3 4" key="1">
    <citation type="submission" date="2020-07" db="EMBL/GenBank/DDBJ databases">
        <title>The yeast mating-type switching endonuclease HO is a domesticated member of an unorthodox homing genetic element family.</title>
        <authorList>
            <person name="Coughlan A.Y."/>
            <person name="Lombardi L."/>
            <person name="Braun-Galleani S."/>
            <person name="Martos A.R."/>
            <person name="Galeote V."/>
            <person name="Bigey F."/>
            <person name="Dequin S."/>
            <person name="Byrne K.P."/>
            <person name="Wolfe K.H."/>
        </authorList>
    </citation>
    <scope>NUCLEOTIDE SEQUENCE [LARGE SCALE GENOMIC DNA]</scope>
    <source>
        <strain evidence="3 4">NRRL Y-6702</strain>
    </source>
</reference>
<protein>
    <recommendedName>
        <fullName evidence="5">Autophagy-related protein 32</fullName>
    </recommendedName>
</protein>
<accession>A0A7H9B692</accession>